<evidence type="ECO:0000256" key="2">
    <source>
        <dbReference type="SAM" id="MobiDB-lite"/>
    </source>
</evidence>
<name>A0A397IY12_9GLOM</name>
<keyword evidence="1" id="KW-0479">Metal-binding</keyword>
<comment type="caution">
    <text evidence="4">The sequence shown here is derived from an EMBL/GenBank/DDBJ whole genome shotgun (WGS) entry which is preliminary data.</text>
</comment>
<dbReference type="SMART" id="SM00343">
    <property type="entry name" value="ZnF_C2HC"/>
    <property type="match status" value="1"/>
</dbReference>
<feature type="domain" description="CCHC-type" evidence="3">
    <location>
        <begin position="123"/>
        <end position="138"/>
    </location>
</feature>
<accession>A0A397IY12</accession>
<reference evidence="4 5" key="1">
    <citation type="submission" date="2018-08" db="EMBL/GenBank/DDBJ databases">
        <title>Genome and evolution of the arbuscular mycorrhizal fungus Diversispora epigaea (formerly Glomus versiforme) and its bacterial endosymbionts.</title>
        <authorList>
            <person name="Sun X."/>
            <person name="Fei Z."/>
            <person name="Harrison M."/>
        </authorList>
    </citation>
    <scope>NUCLEOTIDE SEQUENCE [LARGE SCALE GENOMIC DNA]</scope>
    <source>
        <strain evidence="4 5">IT104</strain>
    </source>
</reference>
<dbReference type="GO" id="GO:0003676">
    <property type="term" value="F:nucleic acid binding"/>
    <property type="evidence" value="ECO:0007669"/>
    <property type="project" value="InterPro"/>
</dbReference>
<keyword evidence="5" id="KW-1185">Reference proteome</keyword>
<dbReference type="AlphaFoldDB" id="A0A397IY12"/>
<dbReference type="Gene3D" id="4.10.60.10">
    <property type="entry name" value="Zinc finger, CCHC-type"/>
    <property type="match status" value="1"/>
</dbReference>
<proteinExistence type="predicted"/>
<evidence type="ECO:0000313" key="5">
    <source>
        <dbReference type="Proteomes" id="UP000266861"/>
    </source>
</evidence>
<dbReference type="Proteomes" id="UP000266861">
    <property type="component" value="Unassembled WGS sequence"/>
</dbReference>
<evidence type="ECO:0000313" key="4">
    <source>
        <dbReference type="EMBL" id="RHZ79967.1"/>
    </source>
</evidence>
<organism evidence="4 5">
    <name type="scientific">Diversispora epigaea</name>
    <dbReference type="NCBI Taxonomy" id="1348612"/>
    <lineage>
        <taxon>Eukaryota</taxon>
        <taxon>Fungi</taxon>
        <taxon>Fungi incertae sedis</taxon>
        <taxon>Mucoromycota</taxon>
        <taxon>Glomeromycotina</taxon>
        <taxon>Glomeromycetes</taxon>
        <taxon>Diversisporales</taxon>
        <taxon>Diversisporaceae</taxon>
        <taxon>Diversispora</taxon>
    </lineage>
</organism>
<feature type="region of interest" description="Disordered" evidence="2">
    <location>
        <begin position="53"/>
        <end position="81"/>
    </location>
</feature>
<dbReference type="STRING" id="1348612.A0A397IY12"/>
<dbReference type="OrthoDB" id="430476at2759"/>
<dbReference type="InterPro" id="IPR001878">
    <property type="entry name" value="Znf_CCHC"/>
</dbReference>
<dbReference type="EMBL" id="PQFF01000130">
    <property type="protein sequence ID" value="RHZ79967.1"/>
    <property type="molecule type" value="Genomic_DNA"/>
</dbReference>
<dbReference type="InterPro" id="IPR036875">
    <property type="entry name" value="Znf_CCHC_sf"/>
</dbReference>
<protein>
    <recommendedName>
        <fullName evidence="3">CCHC-type domain-containing protein</fullName>
    </recommendedName>
</protein>
<dbReference type="SUPFAM" id="SSF57756">
    <property type="entry name" value="Retrovirus zinc finger-like domains"/>
    <property type="match status" value="1"/>
</dbReference>
<dbReference type="GO" id="GO:0008270">
    <property type="term" value="F:zinc ion binding"/>
    <property type="evidence" value="ECO:0007669"/>
    <property type="project" value="UniProtKB-KW"/>
</dbReference>
<keyword evidence="1" id="KW-0863">Zinc-finger</keyword>
<dbReference type="PROSITE" id="PS50158">
    <property type="entry name" value="ZF_CCHC"/>
    <property type="match status" value="1"/>
</dbReference>
<dbReference type="Pfam" id="PF00098">
    <property type="entry name" value="zf-CCHC"/>
    <property type="match status" value="1"/>
</dbReference>
<evidence type="ECO:0000259" key="3">
    <source>
        <dbReference type="PROSITE" id="PS50158"/>
    </source>
</evidence>
<evidence type="ECO:0000256" key="1">
    <source>
        <dbReference type="PROSITE-ProRule" id="PRU00047"/>
    </source>
</evidence>
<keyword evidence="1" id="KW-0862">Zinc</keyword>
<gene>
    <name evidence="4" type="ORF">Glove_139g134</name>
</gene>
<sequence length="163" mass="19370">MDKQIETIKETLGPITEVEEKTTTISEGVQETQKELGKEEFLAKWKRQDEIDEEERISGWEQTEEEMKSETIGNKENNEEKEELKKMIKKLTRKMNQLTVKLTKMEKSQHDNNNTQPRKYNIKCYNCGKKGHISKECRGPIKRNKYRENSYLNKNNNCRNHNC</sequence>